<dbReference type="SUPFAM" id="SSF53756">
    <property type="entry name" value="UDP-Glycosyltransferase/glycogen phosphorylase"/>
    <property type="match status" value="1"/>
</dbReference>
<accession>A0A7G9YT47</accession>
<protein>
    <submittedName>
        <fullName evidence="2">D-inositol-3-phosphate glycosyltransferase</fullName>
        <ecNumber evidence="2">2.4.1.250</ecNumber>
    </submittedName>
</protein>
<dbReference type="GO" id="GO:0102710">
    <property type="term" value="F:D-inositol-3-phosphate glycosyltransferase activity"/>
    <property type="evidence" value="ECO:0007669"/>
    <property type="project" value="UniProtKB-EC"/>
</dbReference>
<dbReference type="InterPro" id="IPR001296">
    <property type="entry name" value="Glyco_trans_1"/>
</dbReference>
<organism evidence="2">
    <name type="scientific">Candidatus Methanophagaceae archaeon ANME-1 ERB6</name>
    <dbReference type="NCBI Taxonomy" id="2759912"/>
    <lineage>
        <taxon>Archaea</taxon>
        <taxon>Methanobacteriati</taxon>
        <taxon>Methanobacteriota</taxon>
        <taxon>Stenosarchaea group</taxon>
        <taxon>Methanomicrobia</taxon>
        <taxon>Candidatus Methanophagales</taxon>
        <taxon>Candidatus Methanophagaceae</taxon>
    </lineage>
</organism>
<dbReference type="Pfam" id="PF00534">
    <property type="entry name" value="Glycos_transf_1"/>
    <property type="match status" value="1"/>
</dbReference>
<reference evidence="2" key="1">
    <citation type="submission" date="2020-06" db="EMBL/GenBank/DDBJ databases">
        <title>Unique genomic features of the anaerobic methanotrophic archaea.</title>
        <authorList>
            <person name="Chadwick G.L."/>
            <person name="Skennerton C.T."/>
            <person name="Laso-Perez R."/>
            <person name="Leu A.O."/>
            <person name="Speth D.R."/>
            <person name="Yu H."/>
            <person name="Morgan-Lang C."/>
            <person name="Hatzenpichler R."/>
            <person name="Goudeau D."/>
            <person name="Malmstrom R."/>
            <person name="Brazelton W.J."/>
            <person name="Woyke T."/>
            <person name="Hallam S.J."/>
            <person name="Tyson G.W."/>
            <person name="Wegener G."/>
            <person name="Boetius A."/>
            <person name="Orphan V."/>
        </authorList>
    </citation>
    <scope>NUCLEOTIDE SEQUENCE</scope>
</reference>
<keyword evidence="2" id="KW-0328">Glycosyltransferase</keyword>
<feature type="domain" description="Glycosyl transferase family 1" evidence="1">
    <location>
        <begin position="175"/>
        <end position="347"/>
    </location>
</feature>
<dbReference type="PANTHER" id="PTHR12526">
    <property type="entry name" value="GLYCOSYLTRANSFERASE"/>
    <property type="match status" value="1"/>
</dbReference>
<keyword evidence="2" id="KW-0808">Transferase</keyword>
<proteinExistence type="predicted"/>
<evidence type="ECO:0000259" key="1">
    <source>
        <dbReference type="Pfam" id="PF00534"/>
    </source>
</evidence>
<sequence>MKIAFVSTYLPQQCGIATYTDYVIHGLRKVNPGLGIKVVAEKGAAPLKRGRFEVVPCWDRNENYVEPIISNVKDADIVHIQHEYGIYGFDDRLPTLLERLRASAKRTIITIHCIRPGQFCERGVMDENFAGRIAELADEVIIHLDSQKAILKRLGIPAKKIHIIPHGTALSNVDKKISRKRLKLPEKGKIITAFGFVNTFKGLDVSLEVLGEIRKEVEDAYLFIAGGASPTAPKKAMNYVKNLRKQIKELDLTDKVIFPNKFFPNEEIPYIFGASDIALFTHYHEDRSVSGAIHLAIGAKKPVIAYRVPKFEVLKNVCDELLILPDNASGIAKTAVRIFEDKEFERYILDRTERYRRATAWPATVRKHLKLYNIKACE</sequence>
<dbReference type="CDD" id="cd03822">
    <property type="entry name" value="GT4_mannosyltransferase-like"/>
    <property type="match status" value="1"/>
</dbReference>
<dbReference type="AlphaFoldDB" id="A0A7G9YT47"/>
<dbReference type="EC" id="2.4.1.250" evidence="2"/>
<evidence type="ECO:0000313" key="2">
    <source>
        <dbReference type="EMBL" id="QNO51181.1"/>
    </source>
</evidence>
<dbReference type="Gene3D" id="3.40.50.2000">
    <property type="entry name" value="Glycogen Phosphorylase B"/>
    <property type="match status" value="2"/>
</dbReference>
<name>A0A7G9YT47_9EURY</name>
<dbReference type="EMBL" id="MT631462">
    <property type="protein sequence ID" value="QNO51181.1"/>
    <property type="molecule type" value="Genomic_DNA"/>
</dbReference>
<gene>
    <name evidence="2" type="primary">mshA_1</name>
    <name evidence="2" type="ORF">NIPIMIJO_00021</name>
</gene>